<keyword evidence="9" id="KW-1185">Reference proteome</keyword>
<dbReference type="InterPro" id="IPR013325">
    <property type="entry name" value="RNA_pol_sigma_r2"/>
</dbReference>
<sequence length="194" mass="22251">MEDLTKLTDNELVALYRKGSNAAFNTLVLRYDAPLHTYIRMTVADSVLADDIFQDTFMKVILTLRSGGYSEQGKFKAWIMQIAHNLIIDHFRRVRVKNVVTAPEDGSYEDILNRLPSEARNAEEELIRQSNHKAVRSWVDKLPNSQREVLEMRYLEDMSFKEIAVQTGVSINTALGRMRYALINLRKQAAASPF</sequence>
<dbReference type="InterPro" id="IPR039425">
    <property type="entry name" value="RNA_pol_sigma-70-like"/>
</dbReference>
<evidence type="ECO:0000256" key="4">
    <source>
        <dbReference type="ARBA" id="ARBA00023125"/>
    </source>
</evidence>
<dbReference type="PANTHER" id="PTHR43133">
    <property type="entry name" value="RNA POLYMERASE ECF-TYPE SIGMA FACTO"/>
    <property type="match status" value="1"/>
</dbReference>
<protein>
    <submittedName>
        <fullName evidence="8">Sigma-70 family RNA polymerase sigma factor</fullName>
    </submittedName>
</protein>
<comment type="similarity">
    <text evidence="1">Belongs to the sigma-70 factor family. ECF subfamily.</text>
</comment>
<feature type="domain" description="RNA polymerase sigma-70 region 2" evidence="6">
    <location>
        <begin position="27"/>
        <end position="94"/>
    </location>
</feature>
<dbReference type="InterPro" id="IPR036388">
    <property type="entry name" value="WH-like_DNA-bd_sf"/>
</dbReference>
<evidence type="ECO:0000259" key="7">
    <source>
        <dbReference type="Pfam" id="PF08281"/>
    </source>
</evidence>
<feature type="domain" description="RNA polymerase sigma factor 70 region 4 type 2" evidence="7">
    <location>
        <begin position="136"/>
        <end position="173"/>
    </location>
</feature>
<name>A0ABQ0E111_9PORP</name>
<keyword evidence="4" id="KW-0238">DNA-binding</keyword>
<organism evidence="8 9">
    <name type="scientific">Porphyromonas miyakawae</name>
    <dbReference type="NCBI Taxonomy" id="3137470"/>
    <lineage>
        <taxon>Bacteria</taxon>
        <taxon>Pseudomonadati</taxon>
        <taxon>Bacteroidota</taxon>
        <taxon>Bacteroidia</taxon>
        <taxon>Bacteroidales</taxon>
        <taxon>Porphyromonadaceae</taxon>
        <taxon>Porphyromonas</taxon>
    </lineage>
</organism>
<evidence type="ECO:0000313" key="9">
    <source>
        <dbReference type="Proteomes" id="UP001628220"/>
    </source>
</evidence>
<dbReference type="InterPro" id="IPR013249">
    <property type="entry name" value="RNA_pol_sigma70_r4_t2"/>
</dbReference>
<dbReference type="InterPro" id="IPR007627">
    <property type="entry name" value="RNA_pol_sigma70_r2"/>
</dbReference>
<dbReference type="Gene3D" id="1.10.10.10">
    <property type="entry name" value="Winged helix-like DNA-binding domain superfamily/Winged helix DNA-binding domain"/>
    <property type="match status" value="1"/>
</dbReference>
<keyword evidence="2" id="KW-0805">Transcription regulation</keyword>
<comment type="caution">
    <text evidence="8">The sequence shown here is derived from an EMBL/GenBank/DDBJ whole genome shotgun (WGS) entry which is preliminary data.</text>
</comment>
<dbReference type="PANTHER" id="PTHR43133:SF8">
    <property type="entry name" value="RNA POLYMERASE SIGMA FACTOR HI_1459-RELATED"/>
    <property type="match status" value="1"/>
</dbReference>
<dbReference type="Pfam" id="PF08281">
    <property type="entry name" value="Sigma70_r4_2"/>
    <property type="match status" value="1"/>
</dbReference>
<proteinExistence type="inferred from homology"/>
<dbReference type="RefSeq" id="WP_411915204.1">
    <property type="nucleotide sequence ID" value="NZ_BAAFSF010000001.1"/>
</dbReference>
<dbReference type="SUPFAM" id="SSF88659">
    <property type="entry name" value="Sigma3 and sigma4 domains of RNA polymerase sigma factors"/>
    <property type="match status" value="1"/>
</dbReference>
<accession>A0ABQ0E111</accession>
<evidence type="ECO:0000256" key="5">
    <source>
        <dbReference type="ARBA" id="ARBA00023163"/>
    </source>
</evidence>
<evidence type="ECO:0000313" key="8">
    <source>
        <dbReference type="EMBL" id="GAB1251393.1"/>
    </source>
</evidence>
<evidence type="ECO:0000256" key="2">
    <source>
        <dbReference type="ARBA" id="ARBA00023015"/>
    </source>
</evidence>
<dbReference type="InterPro" id="IPR014284">
    <property type="entry name" value="RNA_pol_sigma-70_dom"/>
</dbReference>
<gene>
    <name evidence="8" type="ORF">Tsumi_04970</name>
</gene>
<dbReference type="InterPro" id="IPR013324">
    <property type="entry name" value="RNA_pol_sigma_r3/r4-like"/>
</dbReference>
<dbReference type="SUPFAM" id="SSF88946">
    <property type="entry name" value="Sigma2 domain of RNA polymerase sigma factors"/>
    <property type="match status" value="1"/>
</dbReference>
<keyword evidence="5" id="KW-0804">Transcription</keyword>
<dbReference type="Pfam" id="PF04542">
    <property type="entry name" value="Sigma70_r2"/>
    <property type="match status" value="1"/>
</dbReference>
<keyword evidence="3" id="KW-0731">Sigma factor</keyword>
<evidence type="ECO:0000256" key="3">
    <source>
        <dbReference type="ARBA" id="ARBA00023082"/>
    </source>
</evidence>
<reference evidence="8 9" key="1">
    <citation type="journal article" date="2025" name="Int. J. Syst. Evol. Microbiol.">
        <title>Desulfovibrio falkowii sp. nov., Porphyromonas miyakawae sp. nov., Mediterraneibacter flintii sp. nov. and Owariibacterium komagatae gen. nov., sp. nov., isolated from human faeces.</title>
        <authorList>
            <person name="Hamaguchi T."/>
            <person name="Ohara M."/>
            <person name="Hisatomi A."/>
            <person name="Sekiguchi K."/>
            <person name="Takeda J.I."/>
            <person name="Ueyama J."/>
            <person name="Ito M."/>
            <person name="Nishiwaki H."/>
            <person name="Ogi T."/>
            <person name="Hirayama M."/>
            <person name="Ohkuma M."/>
            <person name="Sakamoto M."/>
            <person name="Ohno K."/>
        </authorList>
    </citation>
    <scope>NUCLEOTIDE SEQUENCE [LARGE SCALE GENOMIC DNA]</scope>
    <source>
        <strain evidence="8 9">13CB11C</strain>
    </source>
</reference>
<dbReference type="Proteomes" id="UP001628220">
    <property type="component" value="Unassembled WGS sequence"/>
</dbReference>
<dbReference type="Gene3D" id="1.10.1740.10">
    <property type="match status" value="1"/>
</dbReference>
<dbReference type="NCBIfam" id="TIGR02937">
    <property type="entry name" value="sigma70-ECF"/>
    <property type="match status" value="1"/>
</dbReference>
<dbReference type="EMBL" id="BAAFSF010000001">
    <property type="protein sequence ID" value="GAB1251393.1"/>
    <property type="molecule type" value="Genomic_DNA"/>
</dbReference>
<evidence type="ECO:0000259" key="6">
    <source>
        <dbReference type="Pfam" id="PF04542"/>
    </source>
</evidence>
<evidence type="ECO:0000256" key="1">
    <source>
        <dbReference type="ARBA" id="ARBA00010641"/>
    </source>
</evidence>
<dbReference type="CDD" id="cd06171">
    <property type="entry name" value="Sigma70_r4"/>
    <property type="match status" value="1"/>
</dbReference>